<dbReference type="Proteomes" id="UP000488956">
    <property type="component" value="Unassembled WGS sequence"/>
</dbReference>
<dbReference type="OrthoDB" id="10422732at2759"/>
<reference evidence="13 14" key="1">
    <citation type="submission" date="2018-08" db="EMBL/GenBank/DDBJ databases">
        <title>Genomic investigation of the strawberry pathogen Phytophthora fragariae indicates pathogenicity is determined by transcriptional variation in three key races.</title>
        <authorList>
            <person name="Adams T.M."/>
            <person name="Armitage A.D."/>
            <person name="Sobczyk M.K."/>
            <person name="Bates H.J."/>
            <person name="Dunwell J.M."/>
            <person name="Nellist C.F."/>
            <person name="Harrison R.J."/>
        </authorList>
    </citation>
    <scope>NUCLEOTIDE SEQUENCE [LARGE SCALE GENOMIC DNA]</scope>
    <source>
        <strain evidence="11 15">A4</strain>
        <strain evidence="10 16">BC-1</strain>
        <strain evidence="9 20">BC-23</strain>
        <strain evidence="8 14">NOV-27</strain>
        <strain evidence="7 17">NOV-5</strain>
        <strain evidence="6 18">NOV-71</strain>
        <strain evidence="12 21">NOV-77</strain>
        <strain evidence="3 13">NOV-9</strain>
        <strain evidence="5 22">ONT-3</strain>
        <strain evidence="4 19">SCRP245</strain>
    </source>
</reference>
<organism evidence="7 17">
    <name type="scientific">Phytophthora fragariae</name>
    <dbReference type="NCBI Taxonomy" id="53985"/>
    <lineage>
        <taxon>Eukaryota</taxon>
        <taxon>Sar</taxon>
        <taxon>Stramenopiles</taxon>
        <taxon>Oomycota</taxon>
        <taxon>Peronosporomycetes</taxon>
        <taxon>Peronosporales</taxon>
        <taxon>Peronosporaceae</taxon>
        <taxon>Phytophthora</taxon>
    </lineage>
</organism>
<feature type="compositionally biased region" description="Basic and acidic residues" evidence="1">
    <location>
        <begin position="163"/>
        <end position="172"/>
    </location>
</feature>
<dbReference type="EMBL" id="QXGA01000040">
    <property type="protein sequence ID" value="KAE9154368.1"/>
    <property type="molecule type" value="Genomic_DNA"/>
</dbReference>
<sequence length="258" mass="26568">MTTPAPVNAPPFTPTSFSDNSAATISISQETYGADEIRSSLSKAAETVAPSSPIPEPATVQIAAPAPLYAFSSPPIASSSPTTSSTFSQDQDIASYSTGTVTSTEERAAVESTALELSTSAQQIGDVSSTASAITPTAPTSDTKATSTTSTSSTTSTTDQTDGQDRDPDQRGTDSPSSTEPPTSYSALRSPVLYACVVLAVAGLVGAVFAFRANRKCDERRVVTEAPTAPPSPPHRAAWAPPVSQVRVVIDDHNIAML</sequence>
<evidence type="ECO:0000313" key="3">
    <source>
        <dbReference type="EMBL" id="KAE8950256.1"/>
    </source>
</evidence>
<dbReference type="EMBL" id="QXFZ01000004">
    <property type="protein sequence ID" value="KAE9141420.1"/>
    <property type="molecule type" value="Genomic_DNA"/>
</dbReference>
<dbReference type="Proteomes" id="UP000460718">
    <property type="component" value="Unassembled WGS sequence"/>
</dbReference>
<evidence type="ECO:0000313" key="19">
    <source>
        <dbReference type="Proteomes" id="UP000460718"/>
    </source>
</evidence>
<dbReference type="EMBL" id="QXGB01000005">
    <property type="protein sequence ID" value="KAE9238310.1"/>
    <property type="molecule type" value="Genomic_DNA"/>
</dbReference>
<evidence type="ECO:0000313" key="4">
    <source>
        <dbReference type="EMBL" id="KAE9026694.1"/>
    </source>
</evidence>
<dbReference type="Proteomes" id="UP000429523">
    <property type="component" value="Unassembled WGS sequence"/>
</dbReference>
<keyword evidence="2" id="KW-0472">Membrane</keyword>
<evidence type="ECO:0000313" key="11">
    <source>
        <dbReference type="EMBL" id="KAE9330710.1"/>
    </source>
</evidence>
<name>A0A6A3UTY0_9STRA</name>
<proteinExistence type="predicted"/>
<dbReference type="EMBL" id="QXGD01000004">
    <property type="protein sequence ID" value="KAE9258325.1"/>
    <property type="molecule type" value="Genomic_DNA"/>
</dbReference>
<evidence type="ECO:0000313" key="5">
    <source>
        <dbReference type="EMBL" id="KAE9136694.1"/>
    </source>
</evidence>
<feature type="compositionally biased region" description="Low complexity" evidence="1">
    <location>
        <begin position="128"/>
        <end position="161"/>
    </location>
</feature>
<evidence type="ECO:0000313" key="12">
    <source>
        <dbReference type="EMBL" id="KAE9362387.1"/>
    </source>
</evidence>
<evidence type="ECO:0000313" key="20">
    <source>
        <dbReference type="Proteomes" id="UP000476176"/>
    </source>
</evidence>
<evidence type="ECO:0000256" key="1">
    <source>
        <dbReference type="SAM" id="MobiDB-lite"/>
    </source>
</evidence>
<dbReference type="EMBL" id="QXGF01000004">
    <property type="protein sequence ID" value="KAE8950256.1"/>
    <property type="molecule type" value="Genomic_DNA"/>
</dbReference>
<evidence type="ECO:0000313" key="13">
    <source>
        <dbReference type="Proteomes" id="UP000429523"/>
    </source>
</evidence>
<keyword evidence="2" id="KW-0812">Transmembrane</keyword>
<dbReference type="Proteomes" id="UP000441208">
    <property type="component" value="Unassembled WGS sequence"/>
</dbReference>
<dbReference type="EMBL" id="QXGC01000005">
    <property type="protein sequence ID" value="KAE9256039.1"/>
    <property type="molecule type" value="Genomic_DNA"/>
</dbReference>
<keyword evidence="2" id="KW-1133">Transmembrane helix</keyword>
<evidence type="ECO:0000313" key="14">
    <source>
        <dbReference type="Proteomes" id="UP000433483"/>
    </source>
</evidence>
<comment type="caution">
    <text evidence="7">The sequence shown here is derived from an EMBL/GenBank/DDBJ whole genome shotgun (WGS) entry which is preliminary data.</text>
</comment>
<dbReference type="AlphaFoldDB" id="A0A6A3UTY0"/>
<feature type="region of interest" description="Disordered" evidence="1">
    <location>
        <begin position="120"/>
        <end position="186"/>
    </location>
</feature>
<dbReference type="EMBL" id="QXFY01000002">
    <property type="protein sequence ID" value="KAE9362387.1"/>
    <property type="molecule type" value="Genomic_DNA"/>
</dbReference>
<dbReference type="Proteomes" id="UP000486351">
    <property type="component" value="Unassembled WGS sequence"/>
</dbReference>
<evidence type="ECO:0000313" key="9">
    <source>
        <dbReference type="EMBL" id="KAE9256039.1"/>
    </source>
</evidence>
<evidence type="ECO:0000313" key="17">
    <source>
        <dbReference type="Proteomes" id="UP000440732"/>
    </source>
</evidence>
<dbReference type="Proteomes" id="UP000437068">
    <property type="component" value="Unassembled WGS sequence"/>
</dbReference>
<feature type="compositionally biased region" description="Low complexity" evidence="1">
    <location>
        <begin position="173"/>
        <end position="186"/>
    </location>
</feature>
<dbReference type="Proteomes" id="UP000440732">
    <property type="component" value="Unassembled WGS sequence"/>
</dbReference>
<gene>
    <name evidence="11" type="ORF">PF001_g244</name>
    <name evidence="10" type="ORF">PF002_g237</name>
    <name evidence="9" type="ORF">PF004_g286</name>
    <name evidence="8" type="ORF">PF005_g294</name>
    <name evidence="7" type="ORF">PF006_g1581</name>
    <name evidence="6" type="ORF">PF007_g243</name>
    <name evidence="12" type="ORF">PF008_g109</name>
    <name evidence="3" type="ORF">PF009_g242</name>
    <name evidence="5" type="ORF">PF010_g1585</name>
    <name evidence="4" type="ORF">PF011_g2436</name>
</gene>
<evidence type="ECO:0000313" key="18">
    <source>
        <dbReference type="Proteomes" id="UP000441208"/>
    </source>
</evidence>
<dbReference type="Proteomes" id="UP000440367">
    <property type="component" value="Unassembled WGS sequence"/>
</dbReference>
<dbReference type="EMBL" id="QXGE01000004">
    <property type="protein sequence ID" value="KAE9330710.1"/>
    <property type="molecule type" value="Genomic_DNA"/>
</dbReference>
<evidence type="ECO:0000313" key="15">
    <source>
        <dbReference type="Proteomes" id="UP000437068"/>
    </source>
</evidence>
<evidence type="ECO:0000313" key="16">
    <source>
        <dbReference type="Proteomes" id="UP000440367"/>
    </source>
</evidence>
<dbReference type="EMBL" id="QXFX01000040">
    <property type="protein sequence ID" value="KAE9136694.1"/>
    <property type="molecule type" value="Genomic_DNA"/>
</dbReference>
<feature type="region of interest" description="Disordered" evidence="1">
    <location>
        <begin position="70"/>
        <end position="91"/>
    </location>
</feature>
<protein>
    <submittedName>
        <fullName evidence="7">Uncharacterized protein</fullName>
    </submittedName>
</protein>
<feature type="transmembrane region" description="Helical" evidence="2">
    <location>
        <begin position="192"/>
        <end position="211"/>
    </location>
</feature>
<evidence type="ECO:0000313" key="22">
    <source>
        <dbReference type="Proteomes" id="UP000488956"/>
    </source>
</evidence>
<dbReference type="Proteomes" id="UP000476176">
    <property type="component" value="Unassembled WGS sequence"/>
</dbReference>
<dbReference type="EMBL" id="QXFW01000072">
    <property type="protein sequence ID" value="KAE9026694.1"/>
    <property type="molecule type" value="Genomic_DNA"/>
</dbReference>
<evidence type="ECO:0000313" key="21">
    <source>
        <dbReference type="Proteomes" id="UP000486351"/>
    </source>
</evidence>
<evidence type="ECO:0000313" key="8">
    <source>
        <dbReference type="EMBL" id="KAE9238310.1"/>
    </source>
</evidence>
<evidence type="ECO:0000313" key="7">
    <source>
        <dbReference type="EMBL" id="KAE9154368.1"/>
    </source>
</evidence>
<evidence type="ECO:0000256" key="2">
    <source>
        <dbReference type="SAM" id="Phobius"/>
    </source>
</evidence>
<feature type="region of interest" description="Disordered" evidence="1">
    <location>
        <begin position="1"/>
        <end position="21"/>
    </location>
</feature>
<evidence type="ECO:0000313" key="10">
    <source>
        <dbReference type="EMBL" id="KAE9258325.1"/>
    </source>
</evidence>
<accession>A0A6A3UTY0</accession>
<dbReference type="Proteomes" id="UP000433483">
    <property type="component" value="Unassembled WGS sequence"/>
</dbReference>
<keyword evidence="14" id="KW-1185">Reference proteome</keyword>
<evidence type="ECO:0000313" key="6">
    <source>
        <dbReference type="EMBL" id="KAE9141420.1"/>
    </source>
</evidence>